<evidence type="ECO:0000313" key="2">
    <source>
        <dbReference type="Proteomes" id="UP000193104"/>
    </source>
</evidence>
<gene>
    <name evidence="1" type="ORF">HA48_15525</name>
</gene>
<dbReference type="Proteomes" id="UP000193104">
    <property type="component" value="Unassembled WGS sequence"/>
</dbReference>
<keyword evidence="2" id="KW-1185">Reference proteome</keyword>
<dbReference type="EMBL" id="MLFS01000047">
    <property type="protein sequence ID" value="ORM71475.1"/>
    <property type="molecule type" value="Genomic_DNA"/>
</dbReference>
<dbReference type="RefSeq" id="WP_128602175.1">
    <property type="nucleotide sequence ID" value="NZ_MLFS01000047.1"/>
</dbReference>
<dbReference type="AlphaFoldDB" id="A0A1X1D465"/>
<accession>A0A1X1D465</accession>
<comment type="caution">
    <text evidence="1">The sequence shown here is derived from an EMBL/GenBank/DDBJ whole genome shotgun (WGS) entry which is preliminary data.</text>
</comment>
<name>A0A1X1D465_9GAMM</name>
<evidence type="ECO:0000313" key="1">
    <source>
        <dbReference type="EMBL" id="ORM71475.1"/>
    </source>
</evidence>
<proteinExistence type="predicted"/>
<dbReference type="STRING" id="1076551.HA48_15525"/>
<protein>
    <submittedName>
        <fullName evidence="1">Uncharacterized protein</fullName>
    </submittedName>
</protein>
<reference evidence="1 2" key="1">
    <citation type="journal article" date="2017" name="Antonie Van Leeuwenhoek">
        <title>Phylogenomic resolution of the bacterial genus Pantoea and its relationship with Erwinia and Tatumella.</title>
        <authorList>
            <person name="Palmer M."/>
            <person name="Steenkamp E.T."/>
            <person name="Coetzee M.P."/>
            <person name="Chan W.Y."/>
            <person name="van Zyl E."/>
            <person name="De Maayer P."/>
            <person name="Coutinho T.A."/>
            <person name="Blom J."/>
            <person name="Smits T.H."/>
            <person name="Duffy B."/>
            <person name="Venter S.N."/>
        </authorList>
    </citation>
    <scope>NUCLEOTIDE SEQUENCE [LARGE SCALE GENOMIC DNA]</scope>
    <source>
        <strain evidence="1 2">LMG 26277</strain>
    </source>
</reference>
<sequence>MLKDSLSMFEASTFHGAMLKESLEHYVMLWRNQPNARAQVVSTLYVLAHQKCALAGGQLTFEQHDGGAIGFCSNAAAVRRLSVPV</sequence>
<organism evidence="1 2">
    <name type="scientific">Pantoea wallisii</name>
    <dbReference type="NCBI Taxonomy" id="1076551"/>
    <lineage>
        <taxon>Bacteria</taxon>
        <taxon>Pseudomonadati</taxon>
        <taxon>Pseudomonadota</taxon>
        <taxon>Gammaproteobacteria</taxon>
        <taxon>Enterobacterales</taxon>
        <taxon>Erwiniaceae</taxon>
        <taxon>Pantoea</taxon>
    </lineage>
</organism>